<dbReference type="InterPro" id="IPR052343">
    <property type="entry name" value="Retrotransposon-Effector_Assoc"/>
</dbReference>
<name>A0A438CXN7_VITVI</name>
<evidence type="ECO:0000259" key="1">
    <source>
        <dbReference type="Pfam" id="PF00078"/>
    </source>
</evidence>
<evidence type="ECO:0000313" key="2">
    <source>
        <dbReference type="EMBL" id="RVW27968.1"/>
    </source>
</evidence>
<dbReference type="Proteomes" id="UP000288805">
    <property type="component" value="Unassembled WGS sequence"/>
</dbReference>
<protein>
    <submittedName>
        <fullName evidence="2">Putative mitochondrial protein</fullName>
    </submittedName>
</protein>
<evidence type="ECO:0000313" key="3">
    <source>
        <dbReference type="Proteomes" id="UP000288805"/>
    </source>
</evidence>
<proteinExistence type="predicted"/>
<dbReference type="AlphaFoldDB" id="A0A438CXN7"/>
<accession>A0A438CXN7</accession>
<reference evidence="2 3" key="1">
    <citation type="journal article" date="2018" name="PLoS Genet.">
        <title>Population sequencing reveals clonal diversity and ancestral inbreeding in the grapevine cultivar Chardonnay.</title>
        <authorList>
            <person name="Roach M.J."/>
            <person name="Johnson D.L."/>
            <person name="Bohlmann J."/>
            <person name="van Vuuren H.J."/>
            <person name="Jones S.J."/>
            <person name="Pretorius I.S."/>
            <person name="Schmidt S.A."/>
            <person name="Borneman A.R."/>
        </authorList>
    </citation>
    <scope>NUCLEOTIDE SEQUENCE [LARGE SCALE GENOMIC DNA]</scope>
    <source>
        <strain evidence="3">cv. Chardonnay</strain>
        <tissue evidence="2">Leaf</tissue>
    </source>
</reference>
<dbReference type="PANTHER" id="PTHR46890:SF50">
    <property type="entry name" value="RNA-DIRECTED DNA POLYMERASE, EUKARYOTA, REVERSE TRANSCRIPTASE ZINC-BINDING DOMAIN PROTEIN-RELATED"/>
    <property type="match status" value="1"/>
</dbReference>
<sequence>MANIHRRRNSMARVKINGTWLIEENEIRDGMVNAFKVLLSTARNWRPDFSGLSFARLEAFEAARLEEPLYEEEVFEALKGFSGDKAPFFLWLLVVFWGFVKEEVMDFWLKLVVGKVVSKAQNAFVEGRQILDAALIANETIDLILKSNECAMMCKLDIEKAARFSILINGTSLGFFQRSRGLRQGDPLSPYLFVIAMEALSCFLKRALDGGFLTTCKVRGRGGEGAQVSHLLFGDDTLVFLGCVENVEDLAAKLGCKVGSLPSSYLRLLLGATFKSVAAWDGVYKRTVRLRLEQIQRDFLWGGGALNRKTHLVSWRFVIERGAFWNQVIRGKDGEEQGGWCTKEVRNGHGVGWWKAIRKEWYLVSSRLSFMVGIGRRVRFWKDNWCGTLPFCVSFPSLFALAVSKDAWVDDVWSSADGGGSWSPLFSRPFNDWEVDEVDRFLLSLNGKSVSGMRRIGGCCLLQLGRLFWDGMGPLWMIHPRLKSSFVCFLWSEMKLFIKDGPSKLVGFIDWLSSY</sequence>
<dbReference type="Pfam" id="PF00078">
    <property type="entry name" value="RVT_1"/>
    <property type="match status" value="1"/>
</dbReference>
<comment type="caution">
    <text evidence="2">The sequence shown here is derived from an EMBL/GenBank/DDBJ whole genome shotgun (WGS) entry which is preliminary data.</text>
</comment>
<dbReference type="EMBL" id="QGNW01001929">
    <property type="protein sequence ID" value="RVW27968.1"/>
    <property type="molecule type" value="Genomic_DNA"/>
</dbReference>
<organism evidence="2 3">
    <name type="scientific">Vitis vinifera</name>
    <name type="common">Grape</name>
    <dbReference type="NCBI Taxonomy" id="29760"/>
    <lineage>
        <taxon>Eukaryota</taxon>
        <taxon>Viridiplantae</taxon>
        <taxon>Streptophyta</taxon>
        <taxon>Embryophyta</taxon>
        <taxon>Tracheophyta</taxon>
        <taxon>Spermatophyta</taxon>
        <taxon>Magnoliopsida</taxon>
        <taxon>eudicotyledons</taxon>
        <taxon>Gunneridae</taxon>
        <taxon>Pentapetalae</taxon>
        <taxon>rosids</taxon>
        <taxon>Vitales</taxon>
        <taxon>Vitaceae</taxon>
        <taxon>Viteae</taxon>
        <taxon>Vitis</taxon>
    </lineage>
</organism>
<gene>
    <name evidence="2" type="primary">AtMg01250_96</name>
    <name evidence="2" type="ORF">CK203_094132</name>
</gene>
<dbReference type="PANTHER" id="PTHR46890">
    <property type="entry name" value="NON-LTR RETROLELEMENT REVERSE TRANSCRIPTASE-LIKE PROTEIN-RELATED"/>
    <property type="match status" value="1"/>
</dbReference>
<dbReference type="InterPro" id="IPR000477">
    <property type="entry name" value="RT_dom"/>
</dbReference>
<feature type="domain" description="Reverse transcriptase" evidence="1">
    <location>
        <begin position="158"/>
        <end position="241"/>
    </location>
</feature>